<reference evidence="2 4" key="1">
    <citation type="journal article" date="2011" name="Nature">
        <title>The Medicago genome provides insight into the evolution of rhizobial symbioses.</title>
        <authorList>
            <person name="Young N.D."/>
            <person name="Debelle F."/>
            <person name="Oldroyd G.E."/>
            <person name="Geurts R."/>
            <person name="Cannon S.B."/>
            <person name="Udvardi M.K."/>
            <person name="Benedito V.A."/>
            <person name="Mayer K.F."/>
            <person name="Gouzy J."/>
            <person name="Schoof H."/>
            <person name="Van de Peer Y."/>
            <person name="Proost S."/>
            <person name="Cook D.R."/>
            <person name="Meyers B.C."/>
            <person name="Spannagl M."/>
            <person name="Cheung F."/>
            <person name="De Mita S."/>
            <person name="Krishnakumar V."/>
            <person name="Gundlach H."/>
            <person name="Zhou S."/>
            <person name="Mudge J."/>
            <person name="Bharti A.K."/>
            <person name="Murray J.D."/>
            <person name="Naoumkina M.A."/>
            <person name="Rosen B."/>
            <person name="Silverstein K.A."/>
            <person name="Tang H."/>
            <person name="Rombauts S."/>
            <person name="Zhao P.X."/>
            <person name="Zhou P."/>
            <person name="Barbe V."/>
            <person name="Bardou P."/>
            <person name="Bechner M."/>
            <person name="Bellec A."/>
            <person name="Berger A."/>
            <person name="Berges H."/>
            <person name="Bidwell S."/>
            <person name="Bisseling T."/>
            <person name="Choisne N."/>
            <person name="Couloux A."/>
            <person name="Denny R."/>
            <person name="Deshpande S."/>
            <person name="Dai X."/>
            <person name="Doyle J.J."/>
            <person name="Dudez A.M."/>
            <person name="Farmer A.D."/>
            <person name="Fouteau S."/>
            <person name="Franken C."/>
            <person name="Gibelin C."/>
            <person name="Gish J."/>
            <person name="Goldstein S."/>
            <person name="Gonzalez A.J."/>
            <person name="Green P.J."/>
            <person name="Hallab A."/>
            <person name="Hartog M."/>
            <person name="Hua A."/>
            <person name="Humphray S.J."/>
            <person name="Jeong D.H."/>
            <person name="Jing Y."/>
            <person name="Jocker A."/>
            <person name="Kenton S.M."/>
            <person name="Kim D.J."/>
            <person name="Klee K."/>
            <person name="Lai H."/>
            <person name="Lang C."/>
            <person name="Lin S."/>
            <person name="Macmil S.L."/>
            <person name="Magdelenat G."/>
            <person name="Matthews L."/>
            <person name="McCorrison J."/>
            <person name="Monaghan E.L."/>
            <person name="Mun J.H."/>
            <person name="Najar F.Z."/>
            <person name="Nicholson C."/>
            <person name="Noirot C."/>
            <person name="O'Bleness M."/>
            <person name="Paule C.R."/>
            <person name="Poulain J."/>
            <person name="Prion F."/>
            <person name="Qin B."/>
            <person name="Qu C."/>
            <person name="Retzel E.F."/>
            <person name="Riddle C."/>
            <person name="Sallet E."/>
            <person name="Samain S."/>
            <person name="Samson N."/>
            <person name="Sanders I."/>
            <person name="Saurat O."/>
            <person name="Scarpelli C."/>
            <person name="Schiex T."/>
            <person name="Segurens B."/>
            <person name="Severin A.J."/>
            <person name="Sherrier D.J."/>
            <person name="Shi R."/>
            <person name="Sims S."/>
            <person name="Singer S.R."/>
            <person name="Sinharoy S."/>
            <person name="Sterck L."/>
            <person name="Viollet A."/>
            <person name="Wang B.B."/>
            <person name="Wang K."/>
            <person name="Wang M."/>
            <person name="Wang X."/>
            <person name="Warfsmann J."/>
            <person name="Weissenbach J."/>
            <person name="White D.D."/>
            <person name="White J.D."/>
            <person name="Wiley G.B."/>
            <person name="Wincker P."/>
            <person name="Xing Y."/>
            <person name="Yang L."/>
            <person name="Yao Z."/>
            <person name="Ying F."/>
            <person name="Zhai J."/>
            <person name="Zhou L."/>
            <person name="Zuber A."/>
            <person name="Denarie J."/>
            <person name="Dixon R.A."/>
            <person name="May G.D."/>
            <person name="Schwartz D.C."/>
            <person name="Rogers J."/>
            <person name="Quetier F."/>
            <person name="Town C.D."/>
            <person name="Roe B.A."/>
        </authorList>
    </citation>
    <scope>NUCLEOTIDE SEQUENCE [LARGE SCALE GENOMIC DNA]</scope>
    <source>
        <strain evidence="2">A17</strain>
        <strain evidence="3 4">cv. Jemalong A17</strain>
    </source>
</reference>
<dbReference type="PaxDb" id="3880-AES60182"/>
<protein>
    <submittedName>
        <fullName evidence="2">Transmembrane protein, putative</fullName>
    </submittedName>
</protein>
<name>G7I3N9_MEDTR</name>
<evidence type="ECO:0000313" key="3">
    <source>
        <dbReference type="EnsemblPlants" id="AES60182"/>
    </source>
</evidence>
<dbReference type="Proteomes" id="UP000002051">
    <property type="component" value="Unassembled WGS sequence"/>
</dbReference>
<evidence type="ECO:0000313" key="2">
    <source>
        <dbReference type="EMBL" id="AES60182.1"/>
    </source>
</evidence>
<dbReference type="HOGENOM" id="CLU_2797714_0_0_1"/>
<accession>G7I3N9</accession>
<reference evidence="3" key="3">
    <citation type="submission" date="2015-04" db="UniProtKB">
        <authorList>
            <consortium name="EnsemblPlants"/>
        </authorList>
    </citation>
    <scope>IDENTIFICATION</scope>
    <source>
        <strain evidence="3">cv. Jemalong A17</strain>
    </source>
</reference>
<keyword evidence="1" id="KW-1133">Transmembrane helix</keyword>
<keyword evidence="1 2" id="KW-0812">Transmembrane</keyword>
<reference evidence="2 4" key="2">
    <citation type="journal article" date="2014" name="BMC Genomics">
        <title>An improved genome release (version Mt4.0) for the model legume Medicago truncatula.</title>
        <authorList>
            <person name="Tang H."/>
            <person name="Krishnakumar V."/>
            <person name="Bidwell S."/>
            <person name="Rosen B."/>
            <person name="Chan A."/>
            <person name="Zhou S."/>
            <person name="Gentzbittel L."/>
            <person name="Childs K.L."/>
            <person name="Yandell M."/>
            <person name="Gundlach H."/>
            <person name="Mayer K.F."/>
            <person name="Schwartz D.C."/>
            <person name="Town C.D."/>
        </authorList>
    </citation>
    <scope>GENOME REANNOTATION</scope>
    <source>
        <strain evidence="3 4">cv. Jemalong A17</strain>
    </source>
</reference>
<dbReference type="EnsemblPlants" id="AES60182">
    <property type="protein sequence ID" value="AES60182"/>
    <property type="gene ID" value="MTR_1g041790"/>
</dbReference>
<sequence>MVRDSNSFFDRFLIFFVFVYVVDTLKFVKLPYCYPNILSFIDGACARNIVEFFSKLKLIKTYLKLSMS</sequence>
<evidence type="ECO:0000256" key="1">
    <source>
        <dbReference type="SAM" id="Phobius"/>
    </source>
</evidence>
<feature type="transmembrane region" description="Helical" evidence="1">
    <location>
        <begin position="12"/>
        <end position="32"/>
    </location>
</feature>
<dbReference type="EMBL" id="CM001217">
    <property type="protein sequence ID" value="AES60182.1"/>
    <property type="molecule type" value="Genomic_DNA"/>
</dbReference>
<evidence type="ECO:0000313" key="4">
    <source>
        <dbReference type="Proteomes" id="UP000002051"/>
    </source>
</evidence>
<dbReference type="AlphaFoldDB" id="G7I3N9"/>
<organism evidence="2 4">
    <name type="scientific">Medicago truncatula</name>
    <name type="common">Barrel medic</name>
    <name type="synonym">Medicago tribuloides</name>
    <dbReference type="NCBI Taxonomy" id="3880"/>
    <lineage>
        <taxon>Eukaryota</taxon>
        <taxon>Viridiplantae</taxon>
        <taxon>Streptophyta</taxon>
        <taxon>Embryophyta</taxon>
        <taxon>Tracheophyta</taxon>
        <taxon>Spermatophyta</taxon>
        <taxon>Magnoliopsida</taxon>
        <taxon>eudicotyledons</taxon>
        <taxon>Gunneridae</taxon>
        <taxon>Pentapetalae</taxon>
        <taxon>rosids</taxon>
        <taxon>fabids</taxon>
        <taxon>Fabales</taxon>
        <taxon>Fabaceae</taxon>
        <taxon>Papilionoideae</taxon>
        <taxon>50 kb inversion clade</taxon>
        <taxon>NPAAA clade</taxon>
        <taxon>Hologalegina</taxon>
        <taxon>IRL clade</taxon>
        <taxon>Trifolieae</taxon>
        <taxon>Medicago</taxon>
    </lineage>
</organism>
<gene>
    <name evidence="2" type="ordered locus">MTR_1g041790</name>
</gene>
<keyword evidence="4" id="KW-1185">Reference proteome</keyword>
<proteinExistence type="predicted"/>
<keyword evidence="1" id="KW-0472">Membrane</keyword>